<dbReference type="KEGG" id="aalt:CC77DRAFT_58418"/>
<dbReference type="VEuPathDB" id="FungiDB:CC77DRAFT_58418"/>
<protein>
    <submittedName>
        <fullName evidence="2">Uncharacterized protein</fullName>
    </submittedName>
</protein>
<name>A0A177E3P0_ALTAL</name>
<evidence type="ECO:0000313" key="3">
    <source>
        <dbReference type="Proteomes" id="UP000077248"/>
    </source>
</evidence>
<keyword evidence="3" id="KW-1185">Reference proteome</keyword>
<dbReference type="GeneID" id="29117950"/>
<feature type="compositionally biased region" description="Polar residues" evidence="1">
    <location>
        <begin position="37"/>
        <end position="49"/>
    </location>
</feature>
<evidence type="ECO:0000313" key="2">
    <source>
        <dbReference type="EMBL" id="OAG26584.1"/>
    </source>
</evidence>
<dbReference type="EMBL" id="KV441469">
    <property type="protein sequence ID" value="OAG26584.1"/>
    <property type="molecule type" value="Genomic_DNA"/>
</dbReference>
<reference evidence="2 3" key="1">
    <citation type="submission" date="2016-05" db="EMBL/GenBank/DDBJ databases">
        <title>Comparative analysis of secretome profiles of manganese(II)-oxidizing ascomycete fungi.</title>
        <authorList>
            <consortium name="DOE Joint Genome Institute"/>
            <person name="Zeiner C.A."/>
            <person name="Purvine S.O."/>
            <person name="Zink E.M."/>
            <person name="Wu S."/>
            <person name="Pasa-Tolic L."/>
            <person name="Chaput D.L."/>
            <person name="Haridas S."/>
            <person name="Grigoriev I.V."/>
            <person name="Santelli C.M."/>
            <person name="Hansel C.M."/>
        </authorList>
    </citation>
    <scope>NUCLEOTIDE SEQUENCE [LARGE SCALE GENOMIC DNA]</scope>
    <source>
        <strain evidence="2 3">SRC1lrK2f</strain>
    </source>
</reference>
<dbReference type="RefSeq" id="XP_018392005.1">
    <property type="nucleotide sequence ID" value="XM_018532356.1"/>
</dbReference>
<accession>A0A177E3P0</accession>
<proteinExistence type="predicted"/>
<sequence>MFSIARKSDKVNGRHGALVTIDSLSIHQNIKAKQRITTASKATESNSGYQVHKRSQTIPTQSYFQPHNKRRDGHHDEHVYPFTTDPKSPNLNISRAQKSEAWGRIRAVSELSGYPASTHKWQDGGEKRAKKVRWGVIQTHRFESETAADDRDTANQHDP</sequence>
<dbReference type="Proteomes" id="UP000077248">
    <property type="component" value="Unassembled WGS sequence"/>
</dbReference>
<feature type="region of interest" description="Disordered" evidence="1">
    <location>
        <begin position="140"/>
        <end position="159"/>
    </location>
</feature>
<evidence type="ECO:0000256" key="1">
    <source>
        <dbReference type="SAM" id="MobiDB-lite"/>
    </source>
</evidence>
<gene>
    <name evidence="2" type="ORF">CC77DRAFT_58418</name>
</gene>
<organism evidence="2 3">
    <name type="scientific">Alternaria alternata</name>
    <name type="common">Alternaria rot fungus</name>
    <name type="synonym">Torula alternata</name>
    <dbReference type="NCBI Taxonomy" id="5599"/>
    <lineage>
        <taxon>Eukaryota</taxon>
        <taxon>Fungi</taxon>
        <taxon>Dikarya</taxon>
        <taxon>Ascomycota</taxon>
        <taxon>Pezizomycotina</taxon>
        <taxon>Dothideomycetes</taxon>
        <taxon>Pleosporomycetidae</taxon>
        <taxon>Pleosporales</taxon>
        <taxon>Pleosporineae</taxon>
        <taxon>Pleosporaceae</taxon>
        <taxon>Alternaria</taxon>
        <taxon>Alternaria sect. Alternaria</taxon>
        <taxon>Alternaria alternata complex</taxon>
    </lineage>
</organism>
<feature type="compositionally biased region" description="Polar residues" evidence="1">
    <location>
        <begin position="56"/>
        <end position="65"/>
    </location>
</feature>
<dbReference type="AlphaFoldDB" id="A0A177E3P0"/>
<feature type="region of interest" description="Disordered" evidence="1">
    <location>
        <begin position="37"/>
        <end position="92"/>
    </location>
</feature>